<keyword evidence="2" id="KW-1185">Reference proteome</keyword>
<evidence type="ECO:0000313" key="1">
    <source>
        <dbReference type="EMBL" id="QFZ25482.1"/>
    </source>
</evidence>
<dbReference type="Proteomes" id="UP000326582">
    <property type="component" value="Chromosome 1"/>
</dbReference>
<name>A0ACD0WDE2_CLALS</name>
<gene>
    <name evidence="1" type="ORF">EJF14_10578</name>
</gene>
<protein>
    <submittedName>
        <fullName evidence="1">Uncharacterized protein</fullName>
    </submittedName>
</protein>
<organism evidence="1 2">
    <name type="scientific">Clavispora lusitaniae</name>
    <name type="common">Candida lusitaniae</name>
    <dbReference type="NCBI Taxonomy" id="36911"/>
    <lineage>
        <taxon>Eukaryota</taxon>
        <taxon>Fungi</taxon>
        <taxon>Dikarya</taxon>
        <taxon>Ascomycota</taxon>
        <taxon>Saccharomycotina</taxon>
        <taxon>Pichiomycetes</taxon>
        <taxon>Metschnikowiaceae</taxon>
        <taxon>Clavispora</taxon>
    </lineage>
</organism>
<dbReference type="EMBL" id="CP038484">
    <property type="protein sequence ID" value="QFZ25482.1"/>
    <property type="molecule type" value="Genomic_DNA"/>
</dbReference>
<accession>A0ACD0WDE2</accession>
<evidence type="ECO:0000313" key="2">
    <source>
        <dbReference type="Proteomes" id="UP000326582"/>
    </source>
</evidence>
<sequence length="357" mass="39776">MSKNERKKKKKKGLCSRTLKKRTNAVNLIDVYGRKPPLSHFSSQGSILTPRPSFSSPRSLSVSFLMSGFVSTDLGAAASFYLAVYVLFTLFMTAVVIRKGFKTVYTFLWFFGIVRTGGQLCGVAYAKLGPSYYKWLIAYLVLGAEGYFALIFAAFQFICKAQKQEFGSSWLVTSGPPIKSLLLGKNPTWKSTFRHFLIPANVLVIVGGTMLAGMNTEDLQKDHSTVNTSKGLRTAGQAMFVSMTIVVELLNIYVYFKERVRNSLTLGVMGVSPFLLVRGVFGILSIYVTSMNYFDTSNYNGGSASHKLTIYEYVLSTTMEFIASCCLTATLWFDREGKPEFEEWPLTTKTSELEKNA</sequence>
<reference evidence="2" key="1">
    <citation type="journal article" date="2019" name="MBio">
        <title>Comparative genomics for the elucidation of multidrug resistance (MDR) in Candida lusitaniae.</title>
        <authorList>
            <person name="Kannan A."/>
            <person name="Asner S.A."/>
            <person name="Trachsel E."/>
            <person name="Kelly S."/>
            <person name="Parker J."/>
            <person name="Sanglard D."/>
        </authorList>
    </citation>
    <scope>NUCLEOTIDE SEQUENCE [LARGE SCALE GENOMIC DNA]</scope>
    <source>
        <strain evidence="2">P1</strain>
    </source>
</reference>
<proteinExistence type="predicted"/>